<dbReference type="VEuPathDB" id="TrichDB:TVAG_092140"/>
<dbReference type="InParanoid" id="A2FWH1"/>
<proteinExistence type="predicted"/>
<dbReference type="Proteomes" id="UP000001542">
    <property type="component" value="Unassembled WGS sequence"/>
</dbReference>
<dbReference type="VEuPathDB" id="TrichDB:TVAGG3_0481800"/>
<organism evidence="1 2">
    <name type="scientific">Trichomonas vaginalis (strain ATCC PRA-98 / G3)</name>
    <dbReference type="NCBI Taxonomy" id="412133"/>
    <lineage>
        <taxon>Eukaryota</taxon>
        <taxon>Metamonada</taxon>
        <taxon>Parabasalia</taxon>
        <taxon>Trichomonadida</taxon>
        <taxon>Trichomonadidae</taxon>
        <taxon>Trichomonas</taxon>
    </lineage>
</organism>
<dbReference type="RefSeq" id="XP_001303671.1">
    <property type="nucleotide sequence ID" value="XM_001303670.1"/>
</dbReference>
<evidence type="ECO:0000313" key="1">
    <source>
        <dbReference type="EMBL" id="EAX90741.1"/>
    </source>
</evidence>
<keyword evidence="2" id="KW-1185">Reference proteome</keyword>
<accession>A2FWH1</accession>
<gene>
    <name evidence="1" type="ORF">TVAG_092140</name>
</gene>
<reference evidence="1" key="1">
    <citation type="submission" date="2006-10" db="EMBL/GenBank/DDBJ databases">
        <authorList>
            <person name="Amadeo P."/>
            <person name="Zhao Q."/>
            <person name="Wortman J."/>
            <person name="Fraser-Liggett C."/>
            <person name="Carlton J."/>
        </authorList>
    </citation>
    <scope>NUCLEOTIDE SEQUENCE</scope>
    <source>
        <strain evidence="1">G3</strain>
    </source>
</reference>
<dbReference type="KEGG" id="tva:4748429"/>
<evidence type="ECO:0000313" key="2">
    <source>
        <dbReference type="Proteomes" id="UP000001542"/>
    </source>
</evidence>
<sequence>MKNAKRFSWSEYFGNIDKTDRTQNGTALYDKLSSNNYYIFVCIFENCTENGAIYILRLNEIYTLIEDSVFTRCQSDTDGGSVNYRCRGYGHFVQQRNFHSESITQRECNVFVQEVKDSLTNKNYAFDISVSKCGENESERYATFLIESGDVQIKNINSTYNKCGSCSSIVNRLNGKSGSCNFSTFRENNQIESYSLMFESNTPSEIQTVSYCNVIGNKCGTDSDQILFICWHNTTVDHCVILNNIAVYMFQIARDNCALAITDSCIQSNSKSGEGTVTFERVKYSIFDSKNCFIKSKVLTAKVSCFWAFAEFSIALYAKRH</sequence>
<dbReference type="EMBL" id="DS114085">
    <property type="protein sequence ID" value="EAX90741.1"/>
    <property type="molecule type" value="Genomic_DNA"/>
</dbReference>
<reference evidence="1" key="2">
    <citation type="journal article" date="2007" name="Science">
        <title>Draft genome sequence of the sexually transmitted pathogen Trichomonas vaginalis.</title>
        <authorList>
            <person name="Carlton J.M."/>
            <person name="Hirt R.P."/>
            <person name="Silva J.C."/>
            <person name="Delcher A.L."/>
            <person name="Schatz M."/>
            <person name="Zhao Q."/>
            <person name="Wortman J.R."/>
            <person name="Bidwell S.L."/>
            <person name="Alsmark U.C.M."/>
            <person name="Besteiro S."/>
            <person name="Sicheritz-Ponten T."/>
            <person name="Noel C.J."/>
            <person name="Dacks J.B."/>
            <person name="Foster P.G."/>
            <person name="Simillion C."/>
            <person name="Van de Peer Y."/>
            <person name="Miranda-Saavedra D."/>
            <person name="Barton G.J."/>
            <person name="Westrop G.D."/>
            <person name="Mueller S."/>
            <person name="Dessi D."/>
            <person name="Fiori P.L."/>
            <person name="Ren Q."/>
            <person name="Paulsen I."/>
            <person name="Zhang H."/>
            <person name="Bastida-Corcuera F.D."/>
            <person name="Simoes-Barbosa A."/>
            <person name="Brown M.T."/>
            <person name="Hayes R.D."/>
            <person name="Mukherjee M."/>
            <person name="Okumura C.Y."/>
            <person name="Schneider R."/>
            <person name="Smith A.J."/>
            <person name="Vanacova S."/>
            <person name="Villalvazo M."/>
            <person name="Haas B.J."/>
            <person name="Pertea M."/>
            <person name="Feldblyum T.V."/>
            <person name="Utterback T.R."/>
            <person name="Shu C.L."/>
            <person name="Osoegawa K."/>
            <person name="de Jong P.J."/>
            <person name="Hrdy I."/>
            <person name="Horvathova L."/>
            <person name="Zubacova Z."/>
            <person name="Dolezal P."/>
            <person name="Malik S.B."/>
            <person name="Logsdon J.M. Jr."/>
            <person name="Henze K."/>
            <person name="Gupta A."/>
            <person name="Wang C.C."/>
            <person name="Dunne R.L."/>
            <person name="Upcroft J.A."/>
            <person name="Upcroft P."/>
            <person name="White O."/>
            <person name="Salzberg S.L."/>
            <person name="Tang P."/>
            <person name="Chiu C.-H."/>
            <person name="Lee Y.-S."/>
            <person name="Embley T.M."/>
            <person name="Coombs G.H."/>
            <person name="Mottram J.C."/>
            <person name="Tachezy J."/>
            <person name="Fraser-Liggett C.M."/>
            <person name="Johnson P.J."/>
        </authorList>
    </citation>
    <scope>NUCLEOTIDE SEQUENCE [LARGE SCALE GENOMIC DNA]</scope>
    <source>
        <strain evidence="1">G3</strain>
    </source>
</reference>
<name>A2FWH1_TRIV3</name>
<protein>
    <submittedName>
        <fullName evidence="1">Uncharacterized protein</fullName>
    </submittedName>
</protein>
<dbReference type="AlphaFoldDB" id="A2FWH1"/>